<evidence type="ECO:0000256" key="1">
    <source>
        <dbReference type="ARBA" id="ARBA00007824"/>
    </source>
</evidence>
<dbReference type="GeneTree" id="ENSGT00940000162660"/>
<reference evidence="6" key="1">
    <citation type="submission" date="2025-08" db="UniProtKB">
        <authorList>
            <consortium name="Ensembl"/>
        </authorList>
    </citation>
    <scope>IDENTIFICATION</scope>
</reference>
<keyword evidence="3" id="KW-0378">Hydrolase</keyword>
<evidence type="ECO:0000256" key="2">
    <source>
        <dbReference type="ARBA" id="ARBA00022679"/>
    </source>
</evidence>
<keyword evidence="4" id="KW-0443">Lipid metabolism</keyword>
<dbReference type="GO" id="GO:0004623">
    <property type="term" value="F:phospholipase A2 activity"/>
    <property type="evidence" value="ECO:0007669"/>
    <property type="project" value="TreeGrafter"/>
</dbReference>
<name>A0A8D0GEE2_SPHPU</name>
<keyword evidence="7" id="KW-1185">Reference proteome</keyword>
<evidence type="ECO:0000256" key="4">
    <source>
        <dbReference type="ARBA" id="ARBA00023098"/>
    </source>
</evidence>
<keyword evidence="2" id="KW-0808">Transferase</keyword>
<dbReference type="AlphaFoldDB" id="A0A8D0GEE2"/>
<dbReference type="Ensembl" id="ENSSPUT00000007502.1">
    <property type="protein sequence ID" value="ENSSPUP00000007042.1"/>
    <property type="gene ID" value="ENSSPUG00000005431.1"/>
</dbReference>
<sequence length="164" mass="18095">PKSPNSKPPKVALKPGDLIEISRGLYEHWAVYVGNGDVIHLAPTSEVAGAGFSSIGSLDADTAVVRRDPLWIVVGADSYRVNNKYDRRYSPQPVREIIQAAKEAVGRVMPYSVFSKNCEHFVTSLRYGVAKSDQVCGWLLRVFGAQGQALGQKVLTRRHEEKDD</sequence>
<dbReference type="GO" id="GO:0070292">
    <property type="term" value="P:N-acylphosphatidylethanolamine metabolic process"/>
    <property type="evidence" value="ECO:0007669"/>
    <property type="project" value="TreeGrafter"/>
</dbReference>
<dbReference type="InterPro" id="IPR051496">
    <property type="entry name" value="H-rev107_PLA/AT"/>
</dbReference>
<protein>
    <recommendedName>
        <fullName evidence="5">LRAT domain-containing protein</fullName>
    </recommendedName>
</protein>
<dbReference type="Proteomes" id="UP000694392">
    <property type="component" value="Unplaced"/>
</dbReference>
<feature type="domain" description="LRAT" evidence="5">
    <location>
        <begin position="18"/>
        <end position="134"/>
    </location>
</feature>
<dbReference type="PANTHER" id="PTHR13943:SF31">
    <property type="entry name" value="PHOSPHOLIPASE A AND ACYLTRANSFERASE 3"/>
    <property type="match status" value="1"/>
</dbReference>
<dbReference type="PROSITE" id="PS51934">
    <property type="entry name" value="LRAT"/>
    <property type="match status" value="1"/>
</dbReference>
<dbReference type="Pfam" id="PF04970">
    <property type="entry name" value="LRAT"/>
    <property type="match status" value="1"/>
</dbReference>
<evidence type="ECO:0000313" key="7">
    <source>
        <dbReference type="Proteomes" id="UP000694392"/>
    </source>
</evidence>
<accession>A0A8D0GEE2</accession>
<dbReference type="Gene3D" id="3.90.1720.10">
    <property type="entry name" value="endopeptidase domain like (from Nostoc punctiforme)"/>
    <property type="match status" value="1"/>
</dbReference>
<evidence type="ECO:0000256" key="3">
    <source>
        <dbReference type="ARBA" id="ARBA00022801"/>
    </source>
</evidence>
<evidence type="ECO:0000313" key="6">
    <source>
        <dbReference type="Ensembl" id="ENSSPUP00000007042.1"/>
    </source>
</evidence>
<dbReference type="InterPro" id="IPR007053">
    <property type="entry name" value="LRAT_dom"/>
</dbReference>
<dbReference type="GO" id="GO:0005737">
    <property type="term" value="C:cytoplasm"/>
    <property type="evidence" value="ECO:0007669"/>
    <property type="project" value="TreeGrafter"/>
</dbReference>
<reference evidence="6" key="2">
    <citation type="submission" date="2025-09" db="UniProtKB">
        <authorList>
            <consortium name="Ensembl"/>
        </authorList>
    </citation>
    <scope>IDENTIFICATION</scope>
</reference>
<comment type="similarity">
    <text evidence="1">Belongs to the H-rev107 family.</text>
</comment>
<dbReference type="GO" id="GO:0008970">
    <property type="term" value="F:phospholipase A1 activity"/>
    <property type="evidence" value="ECO:0007669"/>
    <property type="project" value="TreeGrafter"/>
</dbReference>
<evidence type="ECO:0000259" key="5">
    <source>
        <dbReference type="PROSITE" id="PS51934"/>
    </source>
</evidence>
<dbReference type="GO" id="GO:0016410">
    <property type="term" value="F:N-acyltransferase activity"/>
    <property type="evidence" value="ECO:0007669"/>
    <property type="project" value="TreeGrafter"/>
</dbReference>
<dbReference type="PANTHER" id="PTHR13943">
    <property type="entry name" value="HRAS-LIKE SUPPRESSOR - RELATED"/>
    <property type="match status" value="1"/>
</dbReference>
<organism evidence="6 7">
    <name type="scientific">Sphenodon punctatus</name>
    <name type="common">Tuatara</name>
    <name type="synonym">Hatteria punctata</name>
    <dbReference type="NCBI Taxonomy" id="8508"/>
    <lineage>
        <taxon>Eukaryota</taxon>
        <taxon>Metazoa</taxon>
        <taxon>Chordata</taxon>
        <taxon>Craniata</taxon>
        <taxon>Vertebrata</taxon>
        <taxon>Euteleostomi</taxon>
        <taxon>Lepidosauria</taxon>
        <taxon>Sphenodontia</taxon>
        <taxon>Sphenodontidae</taxon>
        <taxon>Sphenodon</taxon>
    </lineage>
</organism>
<proteinExistence type="inferred from homology"/>